<dbReference type="NCBIfam" id="TIGR02734">
    <property type="entry name" value="crtI_fam"/>
    <property type="match status" value="1"/>
</dbReference>
<gene>
    <name evidence="7" type="primary">crtD</name>
    <name evidence="7" type="ORF">MAA8898_00068</name>
</gene>
<dbReference type="AlphaFoldDB" id="A0A238JNV1"/>
<dbReference type="InterPro" id="IPR008150">
    <property type="entry name" value="Phytoene_DH_bac_CS"/>
</dbReference>
<keyword evidence="4 5" id="KW-0560">Oxidoreductase</keyword>
<dbReference type="NCBIfam" id="NF045637">
    <property type="entry name" value="carotdesatCrtDProt"/>
    <property type="match status" value="1"/>
</dbReference>
<evidence type="ECO:0000256" key="2">
    <source>
        <dbReference type="ARBA" id="ARBA00006046"/>
    </source>
</evidence>
<dbReference type="EMBL" id="FXYF01000001">
    <property type="protein sequence ID" value="SMX31874.1"/>
    <property type="molecule type" value="Genomic_DNA"/>
</dbReference>
<comment type="pathway">
    <text evidence="1 5">Carotenoid biosynthesis.</text>
</comment>
<keyword evidence="3 5" id="KW-0125">Carotenoid biosynthesis</keyword>
<dbReference type="RefSeq" id="WP_094018983.1">
    <property type="nucleotide sequence ID" value="NZ_FXYF01000001.1"/>
</dbReference>
<evidence type="ECO:0000256" key="5">
    <source>
        <dbReference type="RuleBase" id="RU362075"/>
    </source>
</evidence>
<accession>A0A238JNV1</accession>
<reference evidence="7 8" key="1">
    <citation type="submission" date="2017-05" db="EMBL/GenBank/DDBJ databases">
        <authorList>
            <person name="Song R."/>
            <person name="Chenine A.L."/>
            <person name="Ruprecht R.M."/>
        </authorList>
    </citation>
    <scope>NUCLEOTIDE SEQUENCE [LARGE SCALE GENOMIC DNA]</scope>
    <source>
        <strain evidence="7 8">CECT 8898</strain>
    </source>
</reference>
<dbReference type="InterPro" id="IPR014105">
    <property type="entry name" value="Carotenoid/retinoid_OxRdtase"/>
</dbReference>
<evidence type="ECO:0000313" key="8">
    <source>
        <dbReference type="Proteomes" id="UP000207598"/>
    </source>
</evidence>
<dbReference type="InterPro" id="IPR002937">
    <property type="entry name" value="Amino_oxidase"/>
</dbReference>
<protein>
    <submittedName>
        <fullName evidence="7">Hydroxyneurosporene desaturase</fullName>
        <ecNumber evidence="7">1.3.99.27</ecNumber>
    </submittedName>
</protein>
<dbReference type="GO" id="GO:0016117">
    <property type="term" value="P:carotenoid biosynthetic process"/>
    <property type="evidence" value="ECO:0007669"/>
    <property type="project" value="UniProtKB-KW"/>
</dbReference>
<dbReference type="PROSITE" id="PS51257">
    <property type="entry name" value="PROKAR_LIPOPROTEIN"/>
    <property type="match status" value="1"/>
</dbReference>
<organism evidence="7 8">
    <name type="scientific">Maliponia aquimaris</name>
    <dbReference type="NCBI Taxonomy" id="1673631"/>
    <lineage>
        <taxon>Bacteria</taxon>
        <taxon>Pseudomonadati</taxon>
        <taxon>Pseudomonadota</taxon>
        <taxon>Alphaproteobacteria</taxon>
        <taxon>Rhodobacterales</taxon>
        <taxon>Paracoccaceae</taxon>
        <taxon>Maliponia</taxon>
    </lineage>
</organism>
<dbReference type="InterPro" id="IPR036188">
    <property type="entry name" value="FAD/NAD-bd_sf"/>
</dbReference>
<sequence>MKPVAPATFDRRQVLVIGAGVGGLACALRLQAAGMQVTVLERHATPGGKMRTLPSAAGPVDAGPTVLTLRPVFEDLFAACGTRLSDHVTLIRQEVLARHFWTDGSTLDLYADPRRSALAVQDLCGKGARAEFERFWTETERLFDTFDGPMIRAAEPSQLTLAAEVLRQPSLLRAMAPRATLAQQLARRFSDPRLAQLFGRYATYVGGSPYEAPALLSLIWQAEARGVWYVAGGMHRLAEAMARLFTRLGGVLRTGCHVAGITVTDGAVRGVTLADGTRMSAPTVVFNGDPRALATGCLGPGVTRVARRTAKDARSLSAHVWSFAARTSGAPLKHHNVFFAADPRSEFRDLARGRMPAEPTLYVCAEDRGAEALPGGVERFEIILNAAPLTTARAIDPHEEAITCHRRTFRTLARFGLRFDPEPGPESLTTPEGFDHLFPATAGSLYGQSPHGLTAGLRRPRARTEVRGLYLVGGGAHPGAGVPMATLSARHAAEAISLDLALT</sequence>
<dbReference type="Pfam" id="PF01593">
    <property type="entry name" value="Amino_oxidase"/>
    <property type="match status" value="1"/>
</dbReference>
<dbReference type="PRINTS" id="PR00419">
    <property type="entry name" value="ADXRDTASE"/>
</dbReference>
<dbReference type="Gene3D" id="3.50.50.60">
    <property type="entry name" value="FAD/NAD(P)-binding domain"/>
    <property type="match status" value="2"/>
</dbReference>
<dbReference type="GO" id="GO:0016627">
    <property type="term" value="F:oxidoreductase activity, acting on the CH-CH group of donors"/>
    <property type="evidence" value="ECO:0007669"/>
    <property type="project" value="UniProtKB-ARBA"/>
</dbReference>
<dbReference type="InterPro" id="IPR054841">
    <property type="entry name" value="carotdesatCrtD"/>
</dbReference>
<evidence type="ECO:0000256" key="1">
    <source>
        <dbReference type="ARBA" id="ARBA00004829"/>
    </source>
</evidence>
<evidence type="ECO:0000256" key="3">
    <source>
        <dbReference type="ARBA" id="ARBA00022746"/>
    </source>
</evidence>
<evidence type="ECO:0000259" key="6">
    <source>
        <dbReference type="Pfam" id="PF01593"/>
    </source>
</evidence>
<dbReference type="EC" id="1.3.99.27" evidence="7"/>
<evidence type="ECO:0000313" key="7">
    <source>
        <dbReference type="EMBL" id="SMX31874.1"/>
    </source>
</evidence>
<dbReference type="SUPFAM" id="SSF51905">
    <property type="entry name" value="FAD/NAD(P)-binding domain"/>
    <property type="match status" value="1"/>
</dbReference>
<name>A0A238JNV1_9RHOB</name>
<comment type="similarity">
    <text evidence="2 5">Belongs to the carotenoid/retinoid oxidoreductase family.</text>
</comment>
<dbReference type="PANTHER" id="PTHR43734:SF7">
    <property type="entry name" value="4,4'-DIAPONEUROSPORENE OXYGENASE"/>
    <property type="match status" value="1"/>
</dbReference>
<proteinExistence type="inferred from homology"/>
<dbReference type="PROSITE" id="PS00982">
    <property type="entry name" value="PHYTOENE_DH"/>
    <property type="match status" value="1"/>
</dbReference>
<dbReference type="Proteomes" id="UP000207598">
    <property type="component" value="Unassembled WGS sequence"/>
</dbReference>
<dbReference type="OrthoDB" id="9774675at2"/>
<evidence type="ECO:0000256" key="4">
    <source>
        <dbReference type="ARBA" id="ARBA00023002"/>
    </source>
</evidence>
<dbReference type="PANTHER" id="PTHR43734">
    <property type="entry name" value="PHYTOENE DESATURASE"/>
    <property type="match status" value="1"/>
</dbReference>
<feature type="domain" description="Amine oxidase" evidence="6">
    <location>
        <begin position="22"/>
        <end position="307"/>
    </location>
</feature>
<keyword evidence="8" id="KW-1185">Reference proteome</keyword>